<organism evidence="1 2">
    <name type="scientific">Cymbomonas tetramitiformis</name>
    <dbReference type="NCBI Taxonomy" id="36881"/>
    <lineage>
        <taxon>Eukaryota</taxon>
        <taxon>Viridiplantae</taxon>
        <taxon>Chlorophyta</taxon>
        <taxon>Pyramimonadophyceae</taxon>
        <taxon>Pyramimonadales</taxon>
        <taxon>Pyramimonadaceae</taxon>
        <taxon>Cymbomonas</taxon>
    </lineage>
</organism>
<keyword evidence="2" id="KW-1185">Reference proteome</keyword>
<evidence type="ECO:0000313" key="2">
    <source>
        <dbReference type="Proteomes" id="UP001190700"/>
    </source>
</evidence>
<dbReference type="AlphaFoldDB" id="A0AAE0BK14"/>
<comment type="caution">
    <text evidence="1">The sequence shown here is derived from an EMBL/GenBank/DDBJ whole genome shotgun (WGS) entry which is preliminary data.</text>
</comment>
<proteinExistence type="predicted"/>
<dbReference type="EMBL" id="LGRX02034398">
    <property type="protein sequence ID" value="KAK3237917.1"/>
    <property type="molecule type" value="Genomic_DNA"/>
</dbReference>
<dbReference type="Proteomes" id="UP001190700">
    <property type="component" value="Unassembled WGS sequence"/>
</dbReference>
<protein>
    <submittedName>
        <fullName evidence="1">Uncharacterized protein</fullName>
    </submittedName>
</protein>
<sequence length="104" mass="11398">MWRWASGREWEIRLQPEGYVMANLGGSAGADAQLDEDATTALTAMRNGLSEEITVYVKQMEGMSCNTMALAGKQIDFDRWRANLPDCLGGGLDGWQIVEVANEG</sequence>
<evidence type="ECO:0000313" key="1">
    <source>
        <dbReference type="EMBL" id="KAK3237917.1"/>
    </source>
</evidence>
<accession>A0AAE0BK14</accession>
<name>A0AAE0BK14_9CHLO</name>
<gene>
    <name evidence="1" type="ORF">CYMTET_52042</name>
</gene>
<reference evidence="1 2" key="1">
    <citation type="journal article" date="2015" name="Genome Biol. Evol.">
        <title>Comparative Genomics of a Bacterivorous Green Alga Reveals Evolutionary Causalities and Consequences of Phago-Mixotrophic Mode of Nutrition.</title>
        <authorList>
            <person name="Burns J.A."/>
            <person name="Paasch A."/>
            <person name="Narechania A."/>
            <person name="Kim E."/>
        </authorList>
    </citation>
    <scope>NUCLEOTIDE SEQUENCE [LARGE SCALE GENOMIC DNA]</scope>
    <source>
        <strain evidence="1 2">PLY_AMNH</strain>
    </source>
</reference>